<dbReference type="AlphaFoldDB" id="A0A014N1W9"/>
<evidence type="ECO:0000256" key="1">
    <source>
        <dbReference type="SAM" id="MobiDB-lite"/>
    </source>
</evidence>
<feature type="region of interest" description="Disordered" evidence="1">
    <location>
        <begin position="1"/>
        <end position="31"/>
    </location>
</feature>
<dbReference type="EMBL" id="JELW01000018">
    <property type="protein sequence ID" value="EXU99494.1"/>
    <property type="molecule type" value="Genomic_DNA"/>
</dbReference>
<name>A0A014N1W9_9HYPO</name>
<proteinExistence type="predicted"/>
<sequence length="153" mass="16194">MHMETWISPRSFTAESDETGGGAEASDTTSSANTVLCGGVDEAGCCHTVSLNLFHRETEDGAGSLERAMTDELIRNHGQLHAVSPRPGVELQRGRYSNESCFKTSRSPPPAEPDSTTHHGDCSFTGTPAFSETTTLVTASLSGHNITPVVMGI</sequence>
<organism evidence="2 3">
    <name type="scientific">Metarhizium robertsii</name>
    <dbReference type="NCBI Taxonomy" id="568076"/>
    <lineage>
        <taxon>Eukaryota</taxon>
        <taxon>Fungi</taxon>
        <taxon>Dikarya</taxon>
        <taxon>Ascomycota</taxon>
        <taxon>Pezizomycotina</taxon>
        <taxon>Sordariomycetes</taxon>
        <taxon>Hypocreomycetidae</taxon>
        <taxon>Hypocreales</taxon>
        <taxon>Clavicipitaceae</taxon>
        <taxon>Metarhizium</taxon>
    </lineage>
</organism>
<protein>
    <submittedName>
        <fullName evidence="2">Uncharacterized protein</fullName>
    </submittedName>
</protein>
<evidence type="ECO:0000313" key="3">
    <source>
        <dbReference type="Proteomes" id="UP000030151"/>
    </source>
</evidence>
<comment type="caution">
    <text evidence="2">The sequence shown here is derived from an EMBL/GenBank/DDBJ whole genome shotgun (WGS) entry which is preliminary data.</text>
</comment>
<dbReference type="Proteomes" id="UP000030151">
    <property type="component" value="Unassembled WGS sequence"/>
</dbReference>
<gene>
    <name evidence="2" type="ORF">X797_007300</name>
</gene>
<reference evidence="2 3" key="1">
    <citation type="submission" date="2014-02" db="EMBL/GenBank/DDBJ databases">
        <title>The genome sequence of the entomopathogenic fungus Metarhizium robertsii ARSEF 2575.</title>
        <authorList>
            <person name="Giuliano Garisto Donzelli B."/>
            <person name="Roe B.A."/>
            <person name="Macmil S.L."/>
            <person name="Krasnoff S.B."/>
            <person name="Gibson D.M."/>
        </authorList>
    </citation>
    <scope>NUCLEOTIDE SEQUENCE [LARGE SCALE GENOMIC DNA]</scope>
    <source>
        <strain evidence="2 3">ARSEF 2575</strain>
    </source>
</reference>
<dbReference type="HOGENOM" id="CLU_1713714_0_0_1"/>
<feature type="region of interest" description="Disordered" evidence="1">
    <location>
        <begin position="98"/>
        <end position="123"/>
    </location>
</feature>
<accession>A0A014N1W9</accession>
<evidence type="ECO:0000313" key="2">
    <source>
        <dbReference type="EMBL" id="EXU99494.1"/>
    </source>
</evidence>